<evidence type="ECO:0000313" key="2">
    <source>
        <dbReference type="EnsemblPlants" id="PAC:32947335.CDS.1"/>
    </source>
</evidence>
<organism evidence="1">
    <name type="scientific">Physcomitrium patens</name>
    <name type="common">Spreading-leaved earth moss</name>
    <name type="synonym">Physcomitrella patens</name>
    <dbReference type="NCBI Taxonomy" id="3218"/>
    <lineage>
        <taxon>Eukaryota</taxon>
        <taxon>Viridiplantae</taxon>
        <taxon>Streptophyta</taxon>
        <taxon>Embryophyta</taxon>
        <taxon>Bryophyta</taxon>
        <taxon>Bryophytina</taxon>
        <taxon>Bryopsida</taxon>
        <taxon>Funariidae</taxon>
        <taxon>Funariales</taxon>
        <taxon>Funariaceae</taxon>
        <taxon>Physcomitrium</taxon>
    </lineage>
</organism>
<name>A0A2K1IVD4_PHYPA</name>
<dbReference type="AlphaFoldDB" id="A0A2K1IVD4"/>
<keyword evidence="3" id="KW-1185">Reference proteome</keyword>
<reference evidence="2" key="3">
    <citation type="submission" date="2020-12" db="UniProtKB">
        <authorList>
            <consortium name="EnsemblPlants"/>
        </authorList>
    </citation>
    <scope>IDENTIFICATION</scope>
</reference>
<accession>A0A2K1IVD4</accession>
<reference evidence="1 3" key="1">
    <citation type="journal article" date="2008" name="Science">
        <title>The Physcomitrella genome reveals evolutionary insights into the conquest of land by plants.</title>
        <authorList>
            <person name="Rensing S."/>
            <person name="Lang D."/>
            <person name="Zimmer A."/>
            <person name="Terry A."/>
            <person name="Salamov A."/>
            <person name="Shapiro H."/>
            <person name="Nishiyama T."/>
            <person name="Perroud P.-F."/>
            <person name="Lindquist E."/>
            <person name="Kamisugi Y."/>
            <person name="Tanahashi T."/>
            <person name="Sakakibara K."/>
            <person name="Fujita T."/>
            <person name="Oishi K."/>
            <person name="Shin-I T."/>
            <person name="Kuroki Y."/>
            <person name="Toyoda A."/>
            <person name="Suzuki Y."/>
            <person name="Hashimoto A."/>
            <person name="Yamaguchi K."/>
            <person name="Sugano A."/>
            <person name="Kohara Y."/>
            <person name="Fujiyama A."/>
            <person name="Anterola A."/>
            <person name="Aoki S."/>
            <person name="Ashton N."/>
            <person name="Barbazuk W.B."/>
            <person name="Barker E."/>
            <person name="Bennetzen J."/>
            <person name="Bezanilla M."/>
            <person name="Blankenship R."/>
            <person name="Cho S.H."/>
            <person name="Dutcher S."/>
            <person name="Estelle M."/>
            <person name="Fawcett J.A."/>
            <person name="Gundlach H."/>
            <person name="Hanada K."/>
            <person name="Heyl A."/>
            <person name="Hicks K.A."/>
            <person name="Hugh J."/>
            <person name="Lohr M."/>
            <person name="Mayer K."/>
            <person name="Melkozernov A."/>
            <person name="Murata T."/>
            <person name="Nelson D."/>
            <person name="Pils B."/>
            <person name="Prigge M."/>
            <person name="Reiss B."/>
            <person name="Renner T."/>
            <person name="Rombauts S."/>
            <person name="Rushton P."/>
            <person name="Sanderfoot A."/>
            <person name="Schween G."/>
            <person name="Shiu S.-H."/>
            <person name="Stueber K."/>
            <person name="Theodoulou F.L."/>
            <person name="Tu H."/>
            <person name="Van de Peer Y."/>
            <person name="Verrier P.J."/>
            <person name="Waters E."/>
            <person name="Wood A."/>
            <person name="Yang L."/>
            <person name="Cove D."/>
            <person name="Cuming A."/>
            <person name="Hasebe M."/>
            <person name="Lucas S."/>
            <person name="Mishler D.B."/>
            <person name="Reski R."/>
            <person name="Grigoriev I."/>
            <person name="Quatrano R.S."/>
            <person name="Boore J.L."/>
        </authorList>
    </citation>
    <scope>NUCLEOTIDE SEQUENCE [LARGE SCALE GENOMIC DNA]</scope>
    <source>
        <strain evidence="2 3">cv. Gransden 2004</strain>
    </source>
</reference>
<dbReference type="EMBL" id="ABEU02000020">
    <property type="protein sequence ID" value="PNR33239.1"/>
    <property type="molecule type" value="Genomic_DNA"/>
</dbReference>
<gene>
    <name evidence="1" type="ORF">PHYPA_025182</name>
</gene>
<dbReference type="Gramene" id="Pp3c20_15974V3.1">
    <property type="protein sequence ID" value="PAC:32947335.CDS.1"/>
    <property type="gene ID" value="Pp3c20_15974"/>
</dbReference>
<proteinExistence type="predicted"/>
<dbReference type="EnsemblPlants" id="Pp3c20_15974V3.1">
    <property type="protein sequence ID" value="PAC:32947335.CDS.1"/>
    <property type="gene ID" value="Pp3c20_15974"/>
</dbReference>
<sequence length="72" mass="8332">MAYLVKMFMKHVLVMLRFLFGCWTLGFALTIEFCNKFVDDIGVVVKAREVDIGDVLTKCYDYNQEMGVLLKT</sequence>
<dbReference type="Proteomes" id="UP000006727">
    <property type="component" value="Chromosome 20"/>
</dbReference>
<reference evidence="1 3" key="2">
    <citation type="journal article" date="2018" name="Plant J.">
        <title>The Physcomitrella patens chromosome-scale assembly reveals moss genome structure and evolution.</title>
        <authorList>
            <person name="Lang D."/>
            <person name="Ullrich K.K."/>
            <person name="Murat F."/>
            <person name="Fuchs J."/>
            <person name="Jenkins J."/>
            <person name="Haas F.B."/>
            <person name="Piednoel M."/>
            <person name="Gundlach H."/>
            <person name="Van Bel M."/>
            <person name="Meyberg R."/>
            <person name="Vives C."/>
            <person name="Morata J."/>
            <person name="Symeonidi A."/>
            <person name="Hiss M."/>
            <person name="Muchero W."/>
            <person name="Kamisugi Y."/>
            <person name="Saleh O."/>
            <person name="Blanc G."/>
            <person name="Decker E.L."/>
            <person name="van Gessel N."/>
            <person name="Grimwood J."/>
            <person name="Hayes R.D."/>
            <person name="Graham S.W."/>
            <person name="Gunter L.E."/>
            <person name="McDaniel S.F."/>
            <person name="Hoernstein S.N.W."/>
            <person name="Larsson A."/>
            <person name="Li F.W."/>
            <person name="Perroud P.F."/>
            <person name="Phillips J."/>
            <person name="Ranjan P."/>
            <person name="Rokshar D.S."/>
            <person name="Rothfels C.J."/>
            <person name="Schneider L."/>
            <person name="Shu S."/>
            <person name="Stevenson D.W."/>
            <person name="Thummler F."/>
            <person name="Tillich M."/>
            <person name="Villarreal Aguilar J.C."/>
            <person name="Widiez T."/>
            <person name="Wong G.K."/>
            <person name="Wymore A."/>
            <person name="Zhang Y."/>
            <person name="Zimmer A.D."/>
            <person name="Quatrano R.S."/>
            <person name="Mayer K.F.X."/>
            <person name="Goodstein D."/>
            <person name="Casacuberta J.M."/>
            <person name="Vandepoele K."/>
            <person name="Reski R."/>
            <person name="Cuming A.C."/>
            <person name="Tuskan G.A."/>
            <person name="Maumus F."/>
            <person name="Salse J."/>
            <person name="Schmutz J."/>
            <person name="Rensing S.A."/>
        </authorList>
    </citation>
    <scope>NUCLEOTIDE SEQUENCE [LARGE SCALE GENOMIC DNA]</scope>
    <source>
        <strain evidence="2 3">cv. Gransden 2004</strain>
    </source>
</reference>
<protein>
    <submittedName>
        <fullName evidence="1 2">Uncharacterized protein</fullName>
    </submittedName>
</protein>
<evidence type="ECO:0000313" key="1">
    <source>
        <dbReference type="EMBL" id="PNR33239.1"/>
    </source>
</evidence>
<evidence type="ECO:0000313" key="3">
    <source>
        <dbReference type="Proteomes" id="UP000006727"/>
    </source>
</evidence>
<dbReference type="InParanoid" id="A0A2K1IVD4"/>